<dbReference type="Proteomes" id="UP000574761">
    <property type="component" value="Unassembled WGS sequence"/>
</dbReference>
<dbReference type="RefSeq" id="WP_183799279.1">
    <property type="nucleotide sequence ID" value="NZ_JACIEE010000002.1"/>
</dbReference>
<dbReference type="Gene3D" id="3.60.15.10">
    <property type="entry name" value="Ribonuclease Z/Hydroxyacylglutathione hydrolase-like"/>
    <property type="match status" value="1"/>
</dbReference>
<gene>
    <name evidence="1" type="ORF">GGQ64_000741</name>
</gene>
<reference evidence="1 2" key="1">
    <citation type="submission" date="2020-08" db="EMBL/GenBank/DDBJ databases">
        <title>Genomic Encyclopedia of Type Strains, Phase IV (KMG-IV): sequencing the most valuable type-strain genomes for metagenomic binning, comparative biology and taxonomic classification.</title>
        <authorList>
            <person name="Goeker M."/>
        </authorList>
    </citation>
    <scope>NUCLEOTIDE SEQUENCE [LARGE SCALE GENOMIC DNA]</scope>
    <source>
        <strain evidence="1 2">DSM 100211</strain>
    </source>
</reference>
<evidence type="ECO:0000313" key="2">
    <source>
        <dbReference type="Proteomes" id="UP000574761"/>
    </source>
</evidence>
<keyword evidence="2" id="KW-1185">Reference proteome</keyword>
<protein>
    <recommendedName>
        <fullName evidence="3">MBL fold metallo-hydrolase</fullName>
    </recommendedName>
</protein>
<evidence type="ECO:0000313" key="1">
    <source>
        <dbReference type="EMBL" id="MBB3975554.1"/>
    </source>
</evidence>
<accession>A0A7W6DAY8</accession>
<sequence length="86" mass="9422">MGGIVFGHGRECVFSGDIIHHPIQLKYPQLSCMGCEDQALSARTRTSLLDGIAETDTMLMAGHFLAPHATHIETEGEGFRMRCSEC</sequence>
<comment type="caution">
    <text evidence="1">The sequence shown here is derived from an EMBL/GenBank/DDBJ whole genome shotgun (WGS) entry which is preliminary data.</text>
</comment>
<organism evidence="1 2">
    <name type="scientific">Mycoplana azooxidifex</name>
    <dbReference type="NCBI Taxonomy" id="1636188"/>
    <lineage>
        <taxon>Bacteria</taxon>
        <taxon>Pseudomonadati</taxon>
        <taxon>Pseudomonadota</taxon>
        <taxon>Alphaproteobacteria</taxon>
        <taxon>Hyphomicrobiales</taxon>
        <taxon>Rhizobiaceae</taxon>
        <taxon>Mycoplana</taxon>
    </lineage>
</organism>
<dbReference type="InterPro" id="IPR036866">
    <property type="entry name" value="RibonucZ/Hydroxyglut_hydro"/>
</dbReference>
<dbReference type="EMBL" id="JACIEE010000002">
    <property type="protein sequence ID" value="MBB3975554.1"/>
    <property type="molecule type" value="Genomic_DNA"/>
</dbReference>
<proteinExistence type="predicted"/>
<dbReference type="AlphaFoldDB" id="A0A7W6DAY8"/>
<evidence type="ECO:0008006" key="3">
    <source>
        <dbReference type="Google" id="ProtNLM"/>
    </source>
</evidence>
<name>A0A7W6DAY8_9HYPH</name>